<evidence type="ECO:0000256" key="12">
    <source>
        <dbReference type="PIRNR" id="PIRNR028937"/>
    </source>
</evidence>
<reference evidence="18" key="2">
    <citation type="journal article" date="2018" name="Nat. Commun.">
        <title>Extreme sensitivity to ultraviolet light in the fungal pathogen causing white-nose syndrome of bats.</title>
        <authorList>
            <person name="Palmer J.M."/>
            <person name="Drees K.P."/>
            <person name="Foster J.T."/>
            <person name="Lindner D.L."/>
        </authorList>
    </citation>
    <scope>NUCLEOTIDE SEQUENCE [LARGE SCALE GENOMIC DNA]</scope>
    <source>
        <strain evidence="18">UAMH 10579</strain>
    </source>
</reference>
<keyword evidence="9" id="KW-1133">Transmembrane helix</keyword>
<evidence type="ECO:0000256" key="9">
    <source>
        <dbReference type="ARBA" id="ARBA00022989"/>
    </source>
</evidence>
<dbReference type="Pfam" id="PF05199">
    <property type="entry name" value="GMC_oxred_C"/>
    <property type="match status" value="1"/>
</dbReference>
<dbReference type="PANTHER" id="PTHR46056">
    <property type="entry name" value="LONG-CHAIN-ALCOHOL OXIDASE"/>
    <property type="match status" value="1"/>
</dbReference>
<evidence type="ECO:0000256" key="2">
    <source>
        <dbReference type="ARBA" id="ARBA00003842"/>
    </source>
</evidence>
<keyword evidence="8" id="KW-0274">FAD</keyword>
<evidence type="ECO:0000259" key="15">
    <source>
        <dbReference type="Pfam" id="PF00890"/>
    </source>
</evidence>
<evidence type="ECO:0000256" key="4">
    <source>
        <dbReference type="ARBA" id="ARBA00010790"/>
    </source>
</evidence>
<feature type="domain" description="FAD-dependent oxidoreductase 2 FAD-binding" evidence="15">
    <location>
        <begin position="225"/>
        <end position="257"/>
    </location>
</feature>
<dbReference type="GO" id="GO:0016020">
    <property type="term" value="C:membrane"/>
    <property type="evidence" value="ECO:0007669"/>
    <property type="project" value="UniProtKB-SubCell"/>
</dbReference>
<keyword evidence="6" id="KW-0285">Flavoprotein</keyword>
<dbReference type="STRING" id="342668.A0A1B8GKG6"/>
<feature type="domain" description="Glucose-methanol-choline oxidoreductase N-terminal" evidence="14">
    <location>
        <begin position="271"/>
        <end position="489"/>
    </location>
</feature>
<evidence type="ECO:0000256" key="5">
    <source>
        <dbReference type="ARBA" id="ARBA00013125"/>
    </source>
</evidence>
<evidence type="ECO:0000256" key="8">
    <source>
        <dbReference type="ARBA" id="ARBA00022827"/>
    </source>
</evidence>
<evidence type="ECO:0000313" key="18">
    <source>
        <dbReference type="Proteomes" id="UP000091956"/>
    </source>
</evidence>
<evidence type="ECO:0000256" key="10">
    <source>
        <dbReference type="ARBA" id="ARBA00023002"/>
    </source>
</evidence>
<gene>
    <name evidence="17" type="ORF">VE01_05844</name>
</gene>
<comment type="function">
    <text evidence="2">Long-chain fatty alcohol oxidase involved in the omega-oxidation pathway of lipid degradation.</text>
</comment>
<dbReference type="Proteomes" id="UP000091956">
    <property type="component" value="Unassembled WGS sequence"/>
</dbReference>
<evidence type="ECO:0000259" key="14">
    <source>
        <dbReference type="Pfam" id="PF00732"/>
    </source>
</evidence>
<dbReference type="Gene3D" id="3.50.50.60">
    <property type="entry name" value="FAD/NAD(P)-binding domain"/>
    <property type="match status" value="2"/>
</dbReference>
<dbReference type="GeneID" id="28839230"/>
<dbReference type="InterPro" id="IPR003953">
    <property type="entry name" value="FAD-dep_OxRdtase_2_FAD-bd"/>
</dbReference>
<evidence type="ECO:0000313" key="17">
    <source>
        <dbReference type="EMBL" id="OBT96334.1"/>
    </source>
</evidence>
<evidence type="ECO:0000256" key="1">
    <source>
        <dbReference type="ARBA" id="ARBA00000920"/>
    </source>
</evidence>
<dbReference type="InterPro" id="IPR012400">
    <property type="entry name" value="Long_Oxdase"/>
</dbReference>
<comment type="catalytic activity">
    <reaction evidence="1 12">
        <text>a long-chain primary fatty alcohol + O2 = a long-chain fatty aldehyde + H2O2</text>
        <dbReference type="Rhea" id="RHEA:22756"/>
        <dbReference type="ChEBI" id="CHEBI:15379"/>
        <dbReference type="ChEBI" id="CHEBI:16240"/>
        <dbReference type="ChEBI" id="CHEBI:17176"/>
        <dbReference type="ChEBI" id="CHEBI:77396"/>
        <dbReference type="EC" id="1.1.3.20"/>
    </reaction>
</comment>
<keyword evidence="11" id="KW-0472">Membrane</keyword>
<reference evidence="17 18" key="1">
    <citation type="submission" date="2016-03" db="EMBL/GenBank/DDBJ databases">
        <title>Comparative genomics of Pseudogymnoascus destructans, the fungus causing white-nose syndrome of bats.</title>
        <authorList>
            <person name="Palmer J.M."/>
            <person name="Drees K.P."/>
            <person name="Foster J.T."/>
            <person name="Lindner D.L."/>
        </authorList>
    </citation>
    <scope>NUCLEOTIDE SEQUENCE [LARGE SCALE GENOMIC DNA]</scope>
    <source>
        <strain evidence="17 18">UAMH 10579</strain>
    </source>
</reference>
<evidence type="ECO:0000256" key="6">
    <source>
        <dbReference type="ARBA" id="ARBA00022630"/>
    </source>
</evidence>
<feature type="domain" description="Glucose-methanol-choline oxidoreductase C-terminal" evidence="16">
    <location>
        <begin position="657"/>
        <end position="711"/>
    </location>
</feature>
<dbReference type="AlphaFoldDB" id="A0A1B8GKG6"/>
<protein>
    <recommendedName>
        <fullName evidence="5 12">Long-chain-alcohol oxidase</fullName>
        <ecNumber evidence="5 12">1.1.3.20</ecNumber>
    </recommendedName>
</protein>
<evidence type="ECO:0000259" key="16">
    <source>
        <dbReference type="Pfam" id="PF05199"/>
    </source>
</evidence>
<evidence type="ECO:0000256" key="7">
    <source>
        <dbReference type="ARBA" id="ARBA00022692"/>
    </source>
</evidence>
<organism evidence="17 18">
    <name type="scientific">Pseudogymnoascus verrucosus</name>
    <dbReference type="NCBI Taxonomy" id="342668"/>
    <lineage>
        <taxon>Eukaryota</taxon>
        <taxon>Fungi</taxon>
        <taxon>Dikarya</taxon>
        <taxon>Ascomycota</taxon>
        <taxon>Pezizomycotina</taxon>
        <taxon>Leotiomycetes</taxon>
        <taxon>Thelebolales</taxon>
        <taxon>Thelebolaceae</taxon>
        <taxon>Pseudogymnoascus</taxon>
    </lineage>
</organism>
<dbReference type="OrthoDB" id="269227at2759"/>
<dbReference type="EMBL" id="KV460229">
    <property type="protein sequence ID" value="OBT96334.1"/>
    <property type="molecule type" value="Genomic_DNA"/>
</dbReference>
<name>A0A1B8GKG6_9PEZI</name>
<dbReference type="Pfam" id="PF00890">
    <property type="entry name" value="FAD_binding_2"/>
    <property type="match status" value="1"/>
</dbReference>
<dbReference type="InterPro" id="IPR036188">
    <property type="entry name" value="FAD/NAD-bd_sf"/>
</dbReference>
<sequence length="731" mass="78843">MSAPSSPIAALAPLATPLPPSPNGTPFTDAQWAILMSLMDAVIPRIVRASAATEGSLDYTVSDAEYAFLSTQAGASAQAKDTETLDAYLAERPSDSAEFQDLMMRQLVCYATEEQVKGLKFILAALGTRPGALLLTGYTRTLDTLDAQARSEVLKGWRTHYLSPIRVLYGSIVSLAKINYLRTSRLFPTLTGYSSTPTGYEPGPTFDYKFLKFEAAAEPATLEFDVVIVGSGVGGGVSAKNLAEAGFSVLVVDKAYYHPPNRLPMNEAAGYANLFENGGVDASYDASLTFIAGSNWGGGGSINWSASLQPQSYVRQEWSRDRKLPLFETTEFQDALDRVCDRMGVSTENIEHSHGNKVLLEGARKLGYEAKAVPQNTGGHKHSCGRCGMGCGAAEKQGPNVCWLPDAARAGAQFMEGYQVERVLFETRGGNKTAVGVKGVWTKDGVEREVVVKAQRVIVSAGSLNSPVLLLNSGLKNPHIGRNLYMHPANMVSAFFPEDVRPWEGAILTTVCTSFENLDGHGHGAKMEATCMIPTLSLSQINWTSGPDWKLLAAKYRHMNTYASFARDRDPGRILANPKRVEYTPSAFDRRHTLIGLLEMMKILLVGGAAEIHPHLSGAPPFIVDPSAERSPANPEFKEWLRKVELVGNAPPGVSCGSAHQMGSCRMSATEGMGVVDPEGRVWETKGLYVADASVFPSASGVNPMVTNLAISDVISRRVAAGLKKERGERL</sequence>
<keyword evidence="10 12" id="KW-0560">Oxidoreductase</keyword>
<dbReference type="EC" id="1.1.3.20" evidence="5 12"/>
<keyword evidence="18" id="KW-1185">Reference proteome</keyword>
<dbReference type="InterPro" id="IPR007867">
    <property type="entry name" value="GMC_OxRtase_C"/>
</dbReference>
<dbReference type="GO" id="GO:0050660">
    <property type="term" value="F:flavin adenine dinucleotide binding"/>
    <property type="evidence" value="ECO:0007669"/>
    <property type="project" value="InterPro"/>
</dbReference>
<evidence type="ECO:0000256" key="11">
    <source>
        <dbReference type="ARBA" id="ARBA00023136"/>
    </source>
</evidence>
<dbReference type="PANTHER" id="PTHR46056:SF12">
    <property type="entry name" value="LONG-CHAIN-ALCOHOL OXIDASE"/>
    <property type="match status" value="1"/>
</dbReference>
<dbReference type="SUPFAM" id="SSF51905">
    <property type="entry name" value="FAD/NAD(P)-binding domain"/>
    <property type="match status" value="1"/>
</dbReference>
<dbReference type="RefSeq" id="XP_018130067.1">
    <property type="nucleotide sequence ID" value="XM_018275302.2"/>
</dbReference>
<comment type="similarity">
    <text evidence="4 12">Belongs to the GMC oxidoreductase family.</text>
</comment>
<dbReference type="GO" id="GO:0046577">
    <property type="term" value="F:long-chain-alcohol oxidase activity"/>
    <property type="evidence" value="ECO:0007669"/>
    <property type="project" value="UniProtKB-EC"/>
</dbReference>
<comment type="subcellular location">
    <subcellularLocation>
        <location evidence="3">Membrane</location>
    </subcellularLocation>
</comment>
<dbReference type="Pfam" id="PF00732">
    <property type="entry name" value="GMC_oxred_N"/>
    <property type="match status" value="1"/>
</dbReference>
<feature type="active site" description="Proton acceptor" evidence="13">
    <location>
        <position position="660"/>
    </location>
</feature>
<evidence type="ECO:0000256" key="13">
    <source>
        <dbReference type="PIRSR" id="PIRSR028937-1"/>
    </source>
</evidence>
<dbReference type="PIRSF" id="PIRSF028937">
    <property type="entry name" value="Lg_Ch_AO"/>
    <property type="match status" value="1"/>
</dbReference>
<keyword evidence="7" id="KW-0812">Transmembrane</keyword>
<dbReference type="InterPro" id="IPR000172">
    <property type="entry name" value="GMC_OxRdtase_N"/>
</dbReference>
<evidence type="ECO:0000256" key="3">
    <source>
        <dbReference type="ARBA" id="ARBA00004370"/>
    </source>
</evidence>
<accession>A0A1B8GKG6</accession>
<proteinExistence type="inferred from homology"/>